<protein>
    <submittedName>
        <fullName evidence="2">Uncharacterized protein</fullName>
    </submittedName>
</protein>
<gene>
    <name evidence="2" type="ORF">GIW75_12745</name>
</gene>
<evidence type="ECO:0000313" key="3">
    <source>
        <dbReference type="Proteomes" id="UP000814172"/>
    </source>
</evidence>
<keyword evidence="3" id="KW-1185">Reference proteome</keyword>
<organism evidence="2 3">
    <name type="scientific">Pseudomonas proteolytica</name>
    <dbReference type="NCBI Taxonomy" id="219574"/>
    <lineage>
        <taxon>Bacteria</taxon>
        <taxon>Pseudomonadati</taxon>
        <taxon>Pseudomonadota</taxon>
        <taxon>Gammaproteobacteria</taxon>
        <taxon>Pseudomonadales</taxon>
        <taxon>Pseudomonadaceae</taxon>
        <taxon>Pseudomonas</taxon>
    </lineage>
</organism>
<comment type="caution">
    <text evidence="2">The sequence shown here is derived from an EMBL/GenBank/DDBJ whole genome shotgun (WGS) entry which is preliminary data.</text>
</comment>
<dbReference type="EMBL" id="WKEW01000035">
    <property type="protein sequence ID" value="MCF5057825.1"/>
    <property type="molecule type" value="Genomic_DNA"/>
</dbReference>
<evidence type="ECO:0000256" key="1">
    <source>
        <dbReference type="SAM" id="MobiDB-lite"/>
    </source>
</evidence>
<accession>A0AAW5A6H2</accession>
<feature type="region of interest" description="Disordered" evidence="1">
    <location>
        <begin position="48"/>
        <end position="67"/>
    </location>
</feature>
<dbReference type="RefSeq" id="WP_139273553.1">
    <property type="nucleotide sequence ID" value="NZ_CAXAPR010000004.1"/>
</dbReference>
<name>A0AAW5A6H2_9PSED</name>
<sequence>MTYKEIIFIDSSNNPAPLLQRFGIVSRLILNKNHKKCRVIAHCVAPKGSFPGRQTPGKPSKNKAFVDHRKFCNARRSRLGSKQKVTGKSNCPRVD</sequence>
<evidence type="ECO:0000313" key="2">
    <source>
        <dbReference type="EMBL" id="MCF5057825.1"/>
    </source>
</evidence>
<dbReference type="AlphaFoldDB" id="A0AAW5A6H2"/>
<dbReference type="GeneID" id="55543075"/>
<reference evidence="2 3" key="1">
    <citation type="submission" date="2019-11" db="EMBL/GenBank/DDBJ databases">
        <title>Epiphytic Pseudomonas syringae from cherry orchards.</title>
        <authorList>
            <person name="Hulin M.T."/>
        </authorList>
    </citation>
    <scope>NUCLEOTIDE SEQUENCE [LARGE SCALE GENOMIC DNA]</scope>
    <source>
        <strain evidence="2 3">PA-6-9F</strain>
    </source>
</reference>
<dbReference type="Proteomes" id="UP000814172">
    <property type="component" value="Unassembled WGS sequence"/>
</dbReference>
<proteinExistence type="predicted"/>